<reference evidence="5" key="1">
    <citation type="journal article" date="2011" name="Environ. Microbiol.">
        <title>Time-series analyses of Monterey Bay coastal microbial picoplankton using a 'genome proxy' microarray.</title>
        <authorList>
            <person name="Rich V.I."/>
            <person name="Pham V.D."/>
            <person name="Eppley J."/>
            <person name="Shi Y."/>
            <person name="DeLong E.F."/>
        </authorList>
    </citation>
    <scope>NUCLEOTIDE SEQUENCE</scope>
</reference>
<evidence type="ECO:0000256" key="1">
    <source>
        <dbReference type="ARBA" id="ARBA00001968"/>
    </source>
</evidence>
<comment type="catalytic activity">
    <reaction evidence="4">
        <text>UTP + H2O = UMP + diphosphate + H(+)</text>
        <dbReference type="Rhea" id="RHEA:29395"/>
        <dbReference type="ChEBI" id="CHEBI:15377"/>
        <dbReference type="ChEBI" id="CHEBI:15378"/>
        <dbReference type="ChEBI" id="CHEBI:33019"/>
        <dbReference type="ChEBI" id="CHEBI:46398"/>
        <dbReference type="ChEBI" id="CHEBI:57865"/>
        <dbReference type="EC" id="3.6.1.9"/>
    </reaction>
</comment>
<keyword evidence="4" id="KW-0963">Cytoplasm</keyword>
<feature type="site" description="Important for substrate specificity" evidence="4">
    <location>
        <position position="29"/>
    </location>
</feature>
<feature type="site" description="Important for substrate specificity" evidence="4">
    <location>
        <position position="92"/>
    </location>
</feature>
<evidence type="ECO:0000256" key="2">
    <source>
        <dbReference type="ARBA" id="ARBA00022801"/>
    </source>
</evidence>
<dbReference type="GO" id="GO:0005737">
    <property type="term" value="C:cytoplasm"/>
    <property type="evidence" value="ECO:0007669"/>
    <property type="project" value="UniProtKB-SubCell"/>
</dbReference>
<feature type="site" description="Important for substrate specificity" evidence="4">
    <location>
        <position position="181"/>
    </location>
</feature>
<keyword evidence="3 4" id="KW-0546">Nucleotide metabolism</keyword>
<keyword evidence="2 4" id="KW-0378">Hydrolase</keyword>
<dbReference type="EC" id="3.6.1.9" evidence="4"/>
<comment type="catalytic activity">
    <reaction evidence="4">
        <text>dTTP + H2O = dTMP + diphosphate + H(+)</text>
        <dbReference type="Rhea" id="RHEA:28534"/>
        <dbReference type="ChEBI" id="CHEBI:15377"/>
        <dbReference type="ChEBI" id="CHEBI:15378"/>
        <dbReference type="ChEBI" id="CHEBI:33019"/>
        <dbReference type="ChEBI" id="CHEBI:37568"/>
        <dbReference type="ChEBI" id="CHEBI:63528"/>
        <dbReference type="EC" id="3.6.1.9"/>
    </reaction>
</comment>
<dbReference type="PANTHER" id="PTHR43213">
    <property type="entry name" value="BIFUNCTIONAL DTTP/UTP PYROPHOSPHATASE/METHYLTRANSFERASE PROTEIN-RELATED"/>
    <property type="match status" value="1"/>
</dbReference>
<feature type="active site" description="Proton acceptor" evidence="4">
    <location>
        <position position="91"/>
    </location>
</feature>
<dbReference type="PIRSF" id="PIRSF006305">
    <property type="entry name" value="Maf"/>
    <property type="match status" value="1"/>
</dbReference>
<evidence type="ECO:0000256" key="3">
    <source>
        <dbReference type="ARBA" id="ARBA00023080"/>
    </source>
</evidence>
<dbReference type="Pfam" id="PF02545">
    <property type="entry name" value="Maf"/>
    <property type="match status" value="1"/>
</dbReference>
<comment type="caution">
    <text evidence="4">Lacks conserved residue(s) required for the propagation of feature annotation.</text>
</comment>
<dbReference type="PANTHER" id="PTHR43213:SF5">
    <property type="entry name" value="BIFUNCTIONAL DTTP_UTP PYROPHOSPHATASE_METHYLTRANSFERASE PROTEIN-RELATED"/>
    <property type="match status" value="1"/>
</dbReference>
<evidence type="ECO:0000256" key="4">
    <source>
        <dbReference type="HAMAP-Rule" id="MF_00528"/>
    </source>
</evidence>
<proteinExistence type="inferred from homology"/>
<dbReference type="GO" id="GO:0036218">
    <property type="term" value="F:dTTP diphosphatase activity"/>
    <property type="evidence" value="ECO:0007669"/>
    <property type="project" value="RHEA"/>
</dbReference>
<dbReference type="GO" id="GO:0009117">
    <property type="term" value="P:nucleotide metabolic process"/>
    <property type="evidence" value="ECO:0007669"/>
    <property type="project" value="UniProtKB-KW"/>
</dbReference>
<name>E0XQX1_9GAMM</name>
<comment type="cofactor">
    <cofactor evidence="1 4">
        <name>a divalent metal cation</name>
        <dbReference type="ChEBI" id="CHEBI:60240"/>
    </cofactor>
</comment>
<dbReference type="InterPro" id="IPR029001">
    <property type="entry name" value="ITPase-like_fam"/>
</dbReference>
<sequence length="221" mass="24827">MTLESKNTSSTKKKKSNNFDIYLASSSPRRAEILKNLKVNFEILKCDYDESNFSDESPEDFVVKNTQQKCLAAHAIRQQKKLPNKPILTADTIVALDGKIFGKPENKDHAIAMLLEFSGRRHSVMTCVCFGETDPQSDAEVSMMFDLVRTEIQFANLTANQCAKYWETNEPKDKAGAYGIQGYGGLFVESLEGSYSNVVGLPVVETCKIFKEKNIGYWLNQ</sequence>
<dbReference type="NCBIfam" id="TIGR00172">
    <property type="entry name" value="maf"/>
    <property type="match status" value="1"/>
</dbReference>
<dbReference type="AlphaFoldDB" id="E0XQX1"/>
<dbReference type="CDD" id="cd00555">
    <property type="entry name" value="Maf"/>
    <property type="match status" value="1"/>
</dbReference>
<dbReference type="EMBL" id="GU474847">
    <property type="protein sequence ID" value="ADI16812.1"/>
    <property type="molecule type" value="Genomic_DNA"/>
</dbReference>
<organism evidence="5">
    <name type="scientific">uncultured gamma proteobacterium HF0010_11K06</name>
    <dbReference type="NCBI Taxonomy" id="710980"/>
    <lineage>
        <taxon>Bacteria</taxon>
        <taxon>Pseudomonadati</taxon>
        <taxon>Pseudomonadota</taxon>
        <taxon>Gammaproteobacteria</taxon>
        <taxon>environmental samples</taxon>
    </lineage>
</organism>
<dbReference type="InterPro" id="IPR003697">
    <property type="entry name" value="Maf-like"/>
</dbReference>
<dbReference type="Gene3D" id="3.90.950.10">
    <property type="match status" value="1"/>
</dbReference>
<comment type="subcellular location">
    <subcellularLocation>
        <location evidence="4">Cytoplasm</location>
    </subcellularLocation>
</comment>
<protein>
    <recommendedName>
        <fullName evidence="4">dTTP/UTP pyrophosphatase</fullName>
        <shortName evidence="4">dTTPase/UTPase</shortName>
        <ecNumber evidence="4">3.6.1.9</ecNumber>
    </recommendedName>
    <alternativeName>
        <fullName evidence="4">Nucleoside triphosphate pyrophosphatase</fullName>
    </alternativeName>
    <alternativeName>
        <fullName evidence="4">Nucleotide pyrophosphatase</fullName>
        <shortName evidence="4">Nucleotide PPase</shortName>
    </alternativeName>
</protein>
<evidence type="ECO:0000313" key="5">
    <source>
        <dbReference type="EMBL" id="ADI16812.1"/>
    </source>
</evidence>
<accession>E0XQX1</accession>
<comment type="function">
    <text evidence="4">Nucleoside triphosphate pyrophosphatase that hydrolyzes dTTP and UTP. May have a dual role in cell division arrest and in preventing the incorporation of modified nucleotides into cellular nucleic acids.</text>
</comment>
<dbReference type="SUPFAM" id="SSF52972">
    <property type="entry name" value="ITPase-like"/>
    <property type="match status" value="1"/>
</dbReference>
<dbReference type="HAMAP" id="MF_00528">
    <property type="entry name" value="Maf"/>
    <property type="match status" value="1"/>
</dbReference>
<comment type="similarity">
    <text evidence="4">Belongs to the Maf family. YhdE subfamily.</text>
</comment>
<dbReference type="GO" id="GO:0036221">
    <property type="term" value="F:UTP diphosphatase activity"/>
    <property type="evidence" value="ECO:0007669"/>
    <property type="project" value="RHEA"/>
</dbReference>